<organism evidence="2 3">
    <name type="scientific">Obba rivulosa</name>
    <dbReference type="NCBI Taxonomy" id="1052685"/>
    <lineage>
        <taxon>Eukaryota</taxon>
        <taxon>Fungi</taxon>
        <taxon>Dikarya</taxon>
        <taxon>Basidiomycota</taxon>
        <taxon>Agaricomycotina</taxon>
        <taxon>Agaricomycetes</taxon>
        <taxon>Polyporales</taxon>
        <taxon>Gelatoporiaceae</taxon>
        <taxon>Obba</taxon>
    </lineage>
</organism>
<feature type="non-terminal residue" evidence="2">
    <location>
        <position position="107"/>
    </location>
</feature>
<feature type="compositionally biased region" description="Basic and acidic residues" evidence="1">
    <location>
        <begin position="91"/>
        <end position="100"/>
    </location>
</feature>
<evidence type="ECO:0000313" key="2">
    <source>
        <dbReference type="EMBL" id="OCH89736.1"/>
    </source>
</evidence>
<keyword evidence="3" id="KW-1185">Reference proteome</keyword>
<dbReference type="PANTHER" id="PTHR40630">
    <property type="entry name" value="POSSIBLE DNA-BINDING PROTEIN"/>
    <property type="match status" value="1"/>
</dbReference>
<feature type="region of interest" description="Disordered" evidence="1">
    <location>
        <begin position="78"/>
        <end position="107"/>
    </location>
</feature>
<sequence>MSAEELQEWLDDPKSKTAGTGVGIESGHKIIEILNKNPTKDPKRYDEEDLEHMRKVVGYNNRHIAGEDHLKETKTKEELKNTKSTISMKNWGHDPVKTLDDADIPEN</sequence>
<dbReference type="PANTHER" id="PTHR40630:SF1">
    <property type="entry name" value="DNA-BINDING PROTEIN"/>
    <property type="match status" value="1"/>
</dbReference>
<reference evidence="2 3" key="1">
    <citation type="submission" date="2016-07" db="EMBL/GenBank/DDBJ databases">
        <title>Draft genome of the white-rot fungus Obba rivulosa 3A-2.</title>
        <authorList>
            <consortium name="DOE Joint Genome Institute"/>
            <person name="Miettinen O."/>
            <person name="Riley R."/>
            <person name="Acob R."/>
            <person name="Barry K."/>
            <person name="Cullen D."/>
            <person name="De Vries R."/>
            <person name="Hainaut M."/>
            <person name="Hatakka A."/>
            <person name="Henrissat B."/>
            <person name="Hilden K."/>
            <person name="Kuo R."/>
            <person name="Labutti K."/>
            <person name="Lipzen A."/>
            <person name="Makela M.R."/>
            <person name="Sandor L."/>
            <person name="Spatafora J.W."/>
            <person name="Grigoriev I.V."/>
            <person name="Hibbett D.S."/>
        </authorList>
    </citation>
    <scope>NUCLEOTIDE SEQUENCE [LARGE SCALE GENOMIC DNA]</scope>
    <source>
        <strain evidence="2 3">3A-2</strain>
    </source>
</reference>
<name>A0A8E2ASE0_9APHY</name>
<dbReference type="Proteomes" id="UP000250043">
    <property type="component" value="Unassembled WGS sequence"/>
</dbReference>
<accession>A0A8E2ASE0</accession>
<dbReference type="OrthoDB" id="2131339at2759"/>
<protein>
    <submittedName>
        <fullName evidence="2">Uncharacterized protein</fullName>
    </submittedName>
</protein>
<evidence type="ECO:0000256" key="1">
    <source>
        <dbReference type="SAM" id="MobiDB-lite"/>
    </source>
</evidence>
<gene>
    <name evidence="2" type="ORF">OBBRIDRAFT_756096</name>
</gene>
<dbReference type="Pfam" id="PF11338">
    <property type="entry name" value="DUF3140"/>
    <property type="match status" value="1"/>
</dbReference>
<dbReference type="InterPro" id="IPR021487">
    <property type="entry name" value="DUF3140"/>
</dbReference>
<evidence type="ECO:0000313" key="3">
    <source>
        <dbReference type="Proteomes" id="UP000250043"/>
    </source>
</evidence>
<feature type="compositionally biased region" description="Acidic residues" evidence="1">
    <location>
        <begin position="1"/>
        <end position="10"/>
    </location>
</feature>
<proteinExistence type="predicted"/>
<feature type="region of interest" description="Disordered" evidence="1">
    <location>
        <begin position="1"/>
        <end position="23"/>
    </location>
</feature>
<dbReference type="AlphaFoldDB" id="A0A8E2ASE0"/>
<dbReference type="EMBL" id="KV722420">
    <property type="protein sequence ID" value="OCH89736.1"/>
    <property type="molecule type" value="Genomic_DNA"/>
</dbReference>